<accession>A0ABC8M9C9</accession>
<evidence type="ECO:0000313" key="3">
    <source>
        <dbReference type="Proteomes" id="UP001642260"/>
    </source>
</evidence>
<protein>
    <submittedName>
        <fullName evidence="2">Uncharacterized protein</fullName>
    </submittedName>
</protein>
<feature type="compositionally biased region" description="Basic residues" evidence="1">
    <location>
        <begin position="60"/>
        <end position="76"/>
    </location>
</feature>
<evidence type="ECO:0000313" key="2">
    <source>
        <dbReference type="EMBL" id="CAH8392333.1"/>
    </source>
</evidence>
<gene>
    <name evidence="2" type="ORF">ERUC_LOCUS44816</name>
</gene>
<dbReference type="Proteomes" id="UP001642260">
    <property type="component" value="Unassembled WGS sequence"/>
</dbReference>
<sequence length="89" mass="9869">VIGALMDMEANEKNEEDFTNSNACDDVDDVDDDDLLEEELRDLQNAPLAGSEAGISKSKPITKRHISSRNGHRRTAHLGSEVTKSKFLR</sequence>
<proteinExistence type="predicted"/>
<dbReference type="AlphaFoldDB" id="A0ABC8M9C9"/>
<organism evidence="2 3">
    <name type="scientific">Eruca vesicaria subsp. sativa</name>
    <name type="common">Garden rocket</name>
    <name type="synonym">Eruca sativa</name>
    <dbReference type="NCBI Taxonomy" id="29727"/>
    <lineage>
        <taxon>Eukaryota</taxon>
        <taxon>Viridiplantae</taxon>
        <taxon>Streptophyta</taxon>
        <taxon>Embryophyta</taxon>
        <taxon>Tracheophyta</taxon>
        <taxon>Spermatophyta</taxon>
        <taxon>Magnoliopsida</taxon>
        <taxon>eudicotyledons</taxon>
        <taxon>Gunneridae</taxon>
        <taxon>Pentapetalae</taxon>
        <taxon>rosids</taxon>
        <taxon>malvids</taxon>
        <taxon>Brassicales</taxon>
        <taxon>Brassicaceae</taxon>
        <taxon>Brassiceae</taxon>
        <taxon>Eruca</taxon>
    </lineage>
</organism>
<evidence type="ECO:0000256" key="1">
    <source>
        <dbReference type="SAM" id="MobiDB-lite"/>
    </source>
</evidence>
<feature type="region of interest" description="Disordered" evidence="1">
    <location>
        <begin position="43"/>
        <end position="89"/>
    </location>
</feature>
<feature type="non-terminal residue" evidence="2">
    <location>
        <position position="1"/>
    </location>
</feature>
<comment type="caution">
    <text evidence="2">The sequence shown here is derived from an EMBL/GenBank/DDBJ whole genome shotgun (WGS) entry which is preliminary data.</text>
</comment>
<name>A0ABC8M9C9_ERUVS</name>
<keyword evidence="3" id="KW-1185">Reference proteome</keyword>
<reference evidence="2 3" key="1">
    <citation type="submission" date="2022-03" db="EMBL/GenBank/DDBJ databases">
        <authorList>
            <person name="Macdonald S."/>
            <person name="Ahmed S."/>
            <person name="Newling K."/>
        </authorList>
    </citation>
    <scope>NUCLEOTIDE SEQUENCE [LARGE SCALE GENOMIC DNA]</scope>
</reference>
<dbReference type="EMBL" id="CAKOAT010994042">
    <property type="protein sequence ID" value="CAH8392333.1"/>
    <property type="molecule type" value="Genomic_DNA"/>
</dbReference>